<evidence type="ECO:0000313" key="10">
    <source>
        <dbReference type="EMBL" id="EMD33715.1"/>
    </source>
</evidence>
<evidence type="ECO:0000313" key="11">
    <source>
        <dbReference type="Proteomes" id="UP000016930"/>
    </source>
</evidence>
<dbReference type="EMBL" id="KB445805">
    <property type="protein sequence ID" value="EMD33715.1"/>
    <property type="molecule type" value="Genomic_DNA"/>
</dbReference>
<dbReference type="Gene3D" id="3.30.160.60">
    <property type="entry name" value="Classic Zinc Finger"/>
    <property type="match status" value="1"/>
</dbReference>
<keyword evidence="3" id="KW-0677">Repeat</keyword>
<dbReference type="GO" id="GO:0005634">
    <property type="term" value="C:nucleus"/>
    <property type="evidence" value="ECO:0007669"/>
    <property type="project" value="UniProtKB-SubCell"/>
</dbReference>
<dbReference type="Proteomes" id="UP000016930">
    <property type="component" value="Unassembled WGS sequence"/>
</dbReference>
<dbReference type="InterPro" id="IPR013087">
    <property type="entry name" value="Znf_C2H2_type"/>
</dbReference>
<evidence type="ECO:0000259" key="9">
    <source>
        <dbReference type="PROSITE" id="PS50157"/>
    </source>
</evidence>
<dbReference type="Pfam" id="PF00096">
    <property type="entry name" value="zf-C2H2"/>
    <property type="match status" value="2"/>
</dbReference>
<dbReference type="GO" id="GO:0008270">
    <property type="term" value="F:zinc ion binding"/>
    <property type="evidence" value="ECO:0007669"/>
    <property type="project" value="UniProtKB-KW"/>
</dbReference>
<comment type="subcellular location">
    <subcellularLocation>
        <location evidence="1">Nucleus</location>
    </subcellularLocation>
</comment>
<dbReference type="PANTHER" id="PTHR24394:SF44">
    <property type="entry name" value="ZINC FINGER PROTEIN 271-LIKE"/>
    <property type="match status" value="1"/>
</dbReference>
<evidence type="ECO:0000256" key="6">
    <source>
        <dbReference type="ARBA" id="ARBA00023242"/>
    </source>
</evidence>
<feature type="compositionally biased region" description="Polar residues" evidence="8">
    <location>
        <begin position="103"/>
        <end position="122"/>
    </location>
</feature>
<dbReference type="PANTHER" id="PTHR24394">
    <property type="entry name" value="ZINC FINGER PROTEIN"/>
    <property type="match status" value="1"/>
</dbReference>
<dbReference type="GO" id="GO:0000981">
    <property type="term" value="F:DNA-binding transcription factor activity, RNA polymerase II-specific"/>
    <property type="evidence" value="ECO:0007669"/>
    <property type="project" value="TreeGrafter"/>
</dbReference>
<dbReference type="SMART" id="SM00355">
    <property type="entry name" value="ZnF_C2H2"/>
    <property type="match status" value="2"/>
</dbReference>
<evidence type="ECO:0000256" key="1">
    <source>
        <dbReference type="ARBA" id="ARBA00004123"/>
    </source>
</evidence>
<evidence type="ECO:0000256" key="3">
    <source>
        <dbReference type="ARBA" id="ARBA00022737"/>
    </source>
</evidence>
<name>M2QNH7_CERS8</name>
<organism evidence="10 11">
    <name type="scientific">Ceriporiopsis subvermispora (strain B)</name>
    <name type="common">White-rot fungus</name>
    <name type="synonym">Gelatoporia subvermispora</name>
    <dbReference type="NCBI Taxonomy" id="914234"/>
    <lineage>
        <taxon>Eukaryota</taxon>
        <taxon>Fungi</taxon>
        <taxon>Dikarya</taxon>
        <taxon>Basidiomycota</taxon>
        <taxon>Agaricomycotina</taxon>
        <taxon>Agaricomycetes</taxon>
        <taxon>Polyporales</taxon>
        <taxon>Gelatoporiaceae</taxon>
        <taxon>Gelatoporia</taxon>
    </lineage>
</organism>
<evidence type="ECO:0000256" key="8">
    <source>
        <dbReference type="SAM" id="MobiDB-lite"/>
    </source>
</evidence>
<keyword evidence="5" id="KW-0862">Zinc</keyword>
<evidence type="ECO:0000256" key="5">
    <source>
        <dbReference type="ARBA" id="ARBA00022833"/>
    </source>
</evidence>
<proteinExistence type="predicted"/>
<evidence type="ECO:0000256" key="7">
    <source>
        <dbReference type="PROSITE-ProRule" id="PRU00042"/>
    </source>
</evidence>
<feature type="domain" description="C2H2-type" evidence="9">
    <location>
        <begin position="190"/>
        <end position="213"/>
    </location>
</feature>
<protein>
    <recommendedName>
        <fullName evidence="9">C2H2-type domain-containing protein</fullName>
    </recommendedName>
</protein>
<reference evidence="10" key="1">
    <citation type="journal article" date="2012" name="Proc. Natl. Acad. Sci. U.S.A.">
        <title>Comparative genomics of Ceriporiopsis subvermispora and Phanerochaete chrysosporium provide insight into selective ligninolysis.</title>
        <authorList>
            <person name="Fernandez-Fueyo E."/>
            <person name="Ruiz-Duenas F.J."/>
            <person name="Ferreira P."/>
            <person name="Floudas D."/>
            <person name="Hibbett D.S."/>
            <person name="Canessa P."/>
            <person name="Larrondo L.F."/>
            <person name="James T.Y."/>
            <person name="Seelenfreund D."/>
            <person name="Lobos S."/>
            <person name="Polanco R."/>
            <person name="Tello M."/>
            <person name="Honda Y."/>
            <person name="Watanabe T."/>
            <person name="Watanabe T."/>
            <person name="Ryu J.S."/>
            <person name="Kubicek C.P."/>
            <person name="Schmoll M."/>
            <person name="Gaskell J."/>
            <person name="Hammel K.E."/>
            <person name="St John F.J."/>
            <person name="Vanden Wymelenberg A."/>
            <person name="Sabat G."/>
            <person name="Splinter BonDurant S."/>
            <person name="Syed K."/>
            <person name="Yadav J.S."/>
            <person name="Doddapaneni H."/>
            <person name="Subramanian V."/>
            <person name="Lavin J.L."/>
            <person name="Oguiza J.A."/>
            <person name="Perez G."/>
            <person name="Pisabarro A.G."/>
            <person name="Ramirez L."/>
            <person name="Santoyo F."/>
            <person name="Master E."/>
            <person name="Coutinho P.M."/>
            <person name="Henrissat B."/>
            <person name="Lombard V."/>
            <person name="Magnuson J.K."/>
            <person name="Kuees U."/>
            <person name="Hori C."/>
            <person name="Igarashi K."/>
            <person name="Samejima M."/>
            <person name="Held B.W."/>
            <person name="Barry K.W."/>
            <person name="LaButti K.M."/>
            <person name="Lapidus A."/>
            <person name="Lindquist E.A."/>
            <person name="Lucas S.M."/>
            <person name="Riley R."/>
            <person name="Salamov A.A."/>
            <person name="Hoffmeister D."/>
            <person name="Schwenk D."/>
            <person name="Hadar Y."/>
            <person name="Yarden O."/>
            <person name="de Vries R.P."/>
            <person name="Wiebenga A."/>
            <person name="Stenlid J."/>
            <person name="Eastwood D."/>
            <person name="Grigoriev I.V."/>
            <person name="Berka R.M."/>
            <person name="Blanchette R.A."/>
            <person name="Kersten P."/>
            <person name="Martinez A.T."/>
            <person name="Vicuna R."/>
            <person name="Cullen D."/>
        </authorList>
    </citation>
    <scope>NUCLEOTIDE SEQUENCE [LARGE SCALE GENOMIC DNA]</scope>
    <source>
        <strain evidence="10">B</strain>
    </source>
</reference>
<dbReference type="HOGENOM" id="CLU_1094681_0_0_1"/>
<dbReference type="SUPFAM" id="SSF57667">
    <property type="entry name" value="beta-beta-alpha zinc fingers"/>
    <property type="match status" value="1"/>
</dbReference>
<dbReference type="AlphaFoldDB" id="M2QNH7"/>
<dbReference type="OrthoDB" id="8922241at2759"/>
<dbReference type="PROSITE" id="PS50157">
    <property type="entry name" value="ZINC_FINGER_C2H2_2"/>
    <property type="match status" value="2"/>
</dbReference>
<keyword evidence="11" id="KW-1185">Reference proteome</keyword>
<keyword evidence="2" id="KW-0479">Metal-binding</keyword>
<evidence type="ECO:0000256" key="4">
    <source>
        <dbReference type="ARBA" id="ARBA00022771"/>
    </source>
</evidence>
<dbReference type="STRING" id="914234.M2QNH7"/>
<keyword evidence="4 7" id="KW-0863">Zinc-finger</keyword>
<accession>M2QNH7</accession>
<sequence>MYHSVYAQQSLQYPVYPQHAGGHAPSVQYSQPSYAIQQPVTSHMQPHAAMSGAPAHGTRDVPYTRTPATGHTYGGGHASAPPAPRTSYGSASPSPMQVPGYGAQSSAGYGQQSIPTSSSRQGTAEYPARHMTYPVPAYAAPYAHSHAGQGAFIPTPAQTMQSFSTHGAGPPSGSLALAPASASAGGEQRFPCSECERTFSRAHDRKRHYESQHLQTSHNCQYCTKQFSRTDSLKRHIDNGCGEMPALEGGGS</sequence>
<feature type="region of interest" description="Disordered" evidence="8">
    <location>
        <begin position="38"/>
        <end position="124"/>
    </location>
</feature>
<evidence type="ECO:0000256" key="2">
    <source>
        <dbReference type="ARBA" id="ARBA00022723"/>
    </source>
</evidence>
<dbReference type="InterPro" id="IPR036236">
    <property type="entry name" value="Znf_C2H2_sf"/>
</dbReference>
<keyword evidence="6" id="KW-0539">Nucleus</keyword>
<gene>
    <name evidence="10" type="ORF">CERSUDRAFT_87043</name>
</gene>
<feature type="domain" description="C2H2-type" evidence="9">
    <location>
        <begin position="218"/>
        <end position="245"/>
    </location>
</feature>
<dbReference type="PROSITE" id="PS00028">
    <property type="entry name" value="ZINC_FINGER_C2H2_1"/>
    <property type="match status" value="1"/>
</dbReference>